<dbReference type="InterPro" id="IPR043504">
    <property type="entry name" value="Peptidase_S1_PA_chymotrypsin"/>
</dbReference>
<dbReference type="GO" id="GO:0006508">
    <property type="term" value="P:proteolysis"/>
    <property type="evidence" value="ECO:0007669"/>
    <property type="project" value="UniProtKB-KW"/>
</dbReference>
<evidence type="ECO:0000256" key="2">
    <source>
        <dbReference type="ARBA" id="ARBA00022801"/>
    </source>
</evidence>
<evidence type="ECO:0000313" key="6">
    <source>
        <dbReference type="EMBL" id="NXD31101.1"/>
    </source>
</evidence>
<dbReference type="Proteomes" id="UP000623542">
    <property type="component" value="Unassembled WGS sequence"/>
</dbReference>
<evidence type="ECO:0000313" key="7">
    <source>
        <dbReference type="Proteomes" id="UP000623542"/>
    </source>
</evidence>
<feature type="domain" description="Peptidase S1" evidence="5">
    <location>
        <begin position="10"/>
        <end position="147"/>
    </location>
</feature>
<keyword evidence="4" id="KW-1015">Disulfide bond</keyword>
<dbReference type="PROSITE" id="PS00134">
    <property type="entry name" value="TRYPSIN_HIS"/>
    <property type="match status" value="1"/>
</dbReference>
<dbReference type="EMBL" id="WBNG01001848">
    <property type="protein sequence ID" value="NXD31101.1"/>
    <property type="molecule type" value="Genomic_DNA"/>
</dbReference>
<accession>A0A851UTK3</accession>
<dbReference type="SMART" id="SM00020">
    <property type="entry name" value="Tryp_SPc"/>
    <property type="match status" value="1"/>
</dbReference>
<keyword evidence="1" id="KW-0645">Protease</keyword>
<evidence type="ECO:0000256" key="3">
    <source>
        <dbReference type="ARBA" id="ARBA00022825"/>
    </source>
</evidence>
<dbReference type="InterPro" id="IPR001254">
    <property type="entry name" value="Trypsin_dom"/>
</dbReference>
<gene>
    <name evidence="6" type="primary">Acr_6</name>
    <name evidence="6" type="ORF">ELAFOR_R04257</name>
</gene>
<evidence type="ECO:0000256" key="4">
    <source>
        <dbReference type="ARBA" id="ARBA00023157"/>
    </source>
</evidence>
<keyword evidence="7" id="KW-1185">Reference proteome</keyword>
<dbReference type="PRINTS" id="PR00722">
    <property type="entry name" value="CHYMOTRYPSIN"/>
</dbReference>
<dbReference type="OrthoDB" id="6339452at2759"/>
<dbReference type="SUPFAM" id="SSF50494">
    <property type="entry name" value="Trypsin-like serine proteases"/>
    <property type="match status" value="1"/>
</dbReference>
<dbReference type="PANTHER" id="PTHR24252:SF8">
    <property type="entry name" value="ACROSIN"/>
    <property type="match status" value="1"/>
</dbReference>
<organism evidence="6 7">
    <name type="scientific">Elachura formosa</name>
    <name type="common">spotted wren-babbler</name>
    <dbReference type="NCBI Taxonomy" id="1463973"/>
    <lineage>
        <taxon>Eukaryota</taxon>
        <taxon>Metazoa</taxon>
        <taxon>Chordata</taxon>
        <taxon>Craniata</taxon>
        <taxon>Vertebrata</taxon>
        <taxon>Euteleostomi</taxon>
        <taxon>Archelosauria</taxon>
        <taxon>Archosauria</taxon>
        <taxon>Dinosauria</taxon>
        <taxon>Saurischia</taxon>
        <taxon>Theropoda</taxon>
        <taxon>Coelurosauria</taxon>
        <taxon>Aves</taxon>
        <taxon>Neognathae</taxon>
        <taxon>Neoaves</taxon>
        <taxon>Telluraves</taxon>
        <taxon>Australaves</taxon>
        <taxon>Passeriformes</taxon>
        <taxon>Elachuridae</taxon>
        <taxon>Elachura</taxon>
    </lineage>
</organism>
<dbReference type="GO" id="GO:0007340">
    <property type="term" value="P:acrosome reaction"/>
    <property type="evidence" value="ECO:0007669"/>
    <property type="project" value="TreeGrafter"/>
</dbReference>
<dbReference type="PROSITE" id="PS50240">
    <property type="entry name" value="TRYPSIN_DOM"/>
    <property type="match status" value="1"/>
</dbReference>
<keyword evidence="3" id="KW-0720">Serine protease</keyword>
<feature type="non-terminal residue" evidence="6">
    <location>
        <position position="1"/>
    </location>
</feature>
<keyword evidence="2" id="KW-0378">Hydrolase</keyword>
<dbReference type="InterPro" id="IPR001314">
    <property type="entry name" value="Peptidase_S1A"/>
</dbReference>
<reference evidence="6" key="1">
    <citation type="submission" date="2019-09" db="EMBL/GenBank/DDBJ databases">
        <title>Bird 10,000 Genomes (B10K) Project - Family phase.</title>
        <authorList>
            <person name="Zhang G."/>
        </authorList>
    </citation>
    <scope>NUCLEOTIDE SEQUENCE</scope>
    <source>
        <strain evidence="6">B10K-IZCAS-20218</strain>
        <tissue evidence="6">Blood</tissue>
    </source>
</reference>
<comment type="caution">
    <text evidence="6">The sequence shown here is derived from an EMBL/GenBank/DDBJ whole genome shotgun (WGS) entry which is preliminary data.</text>
</comment>
<dbReference type="InterPro" id="IPR009003">
    <property type="entry name" value="Peptidase_S1_PA"/>
</dbReference>
<dbReference type="Gene3D" id="2.40.10.10">
    <property type="entry name" value="Trypsin-like serine proteases"/>
    <property type="match status" value="1"/>
</dbReference>
<evidence type="ECO:0000259" key="5">
    <source>
        <dbReference type="PROSITE" id="PS50240"/>
    </source>
</evidence>
<dbReference type="InterPro" id="IPR018114">
    <property type="entry name" value="TRYPSIN_HIS"/>
</dbReference>
<dbReference type="FunFam" id="2.40.10.10:FF:000060">
    <property type="entry name" value="Acrosin"/>
    <property type="match status" value="1"/>
</dbReference>
<dbReference type="CDD" id="cd00190">
    <property type="entry name" value="Tryp_SPc"/>
    <property type="match status" value="1"/>
</dbReference>
<dbReference type="GO" id="GO:0004252">
    <property type="term" value="F:serine-type endopeptidase activity"/>
    <property type="evidence" value="ECO:0007669"/>
    <property type="project" value="InterPro"/>
</dbReference>
<feature type="non-terminal residue" evidence="6">
    <location>
        <position position="147"/>
    </location>
</feature>
<proteinExistence type="predicted"/>
<evidence type="ECO:0000256" key="1">
    <source>
        <dbReference type="ARBA" id="ARBA00022670"/>
    </source>
</evidence>
<dbReference type="Pfam" id="PF00089">
    <property type="entry name" value="Trypsin"/>
    <property type="match status" value="1"/>
</dbReference>
<protein>
    <submittedName>
        <fullName evidence="6">ACRO protein</fullName>
    </submittedName>
</protein>
<sequence>MGAIHGSSRVVGGTDVLPGTGAWAGIASLRCFWKPPISVHVCGGTLINSKWLLTAAHCFVNNTNPINEWAVVLGATALGQSGPGVEVRRIKRLIIHEKYIPKLEYNDIALLELDQPVQCSSTIQIACLPSPAVKVSELTNCYIAGWG</sequence>
<dbReference type="AlphaFoldDB" id="A0A851UTK3"/>
<name>A0A851UTK3_9PASS</name>
<dbReference type="PANTHER" id="PTHR24252">
    <property type="entry name" value="ACROSIN-RELATED"/>
    <property type="match status" value="1"/>
</dbReference>